<evidence type="ECO:0000313" key="7">
    <source>
        <dbReference type="Proteomes" id="UP000652761"/>
    </source>
</evidence>
<organism evidence="6 7">
    <name type="scientific">Colocasia esculenta</name>
    <name type="common">Wild taro</name>
    <name type="synonym">Arum esculentum</name>
    <dbReference type="NCBI Taxonomy" id="4460"/>
    <lineage>
        <taxon>Eukaryota</taxon>
        <taxon>Viridiplantae</taxon>
        <taxon>Streptophyta</taxon>
        <taxon>Embryophyta</taxon>
        <taxon>Tracheophyta</taxon>
        <taxon>Spermatophyta</taxon>
        <taxon>Magnoliopsida</taxon>
        <taxon>Liliopsida</taxon>
        <taxon>Araceae</taxon>
        <taxon>Aroideae</taxon>
        <taxon>Colocasieae</taxon>
        <taxon>Colocasia</taxon>
    </lineage>
</organism>
<comment type="caution">
    <text evidence="6">The sequence shown here is derived from an EMBL/GenBank/DDBJ whole genome shotgun (WGS) entry which is preliminary data.</text>
</comment>
<dbReference type="InterPro" id="IPR046955">
    <property type="entry name" value="PHR1-like"/>
</dbReference>
<dbReference type="GO" id="GO:0003700">
    <property type="term" value="F:DNA-binding transcription factor activity"/>
    <property type="evidence" value="ECO:0007669"/>
    <property type="project" value="InterPro"/>
</dbReference>
<keyword evidence="1" id="KW-0805">Transcription regulation</keyword>
<dbReference type="EMBL" id="NMUH01003890">
    <property type="protein sequence ID" value="MQM07507.1"/>
    <property type="molecule type" value="Genomic_DNA"/>
</dbReference>
<dbReference type="SUPFAM" id="SSF46689">
    <property type="entry name" value="Homeodomain-like"/>
    <property type="match status" value="1"/>
</dbReference>
<dbReference type="Proteomes" id="UP000652761">
    <property type="component" value="Unassembled WGS sequence"/>
</dbReference>
<dbReference type="InterPro" id="IPR009057">
    <property type="entry name" value="Homeodomain-like_sf"/>
</dbReference>
<dbReference type="InterPro" id="IPR006447">
    <property type="entry name" value="Myb_dom_plants"/>
</dbReference>
<evidence type="ECO:0000256" key="3">
    <source>
        <dbReference type="ARBA" id="ARBA00023242"/>
    </source>
</evidence>
<sequence length="345" mass="37953">MGNCGRNGAVRQYIRSKVPRLKWTPELHHCFVHAIERLEATPKLVLQLMDVRGLTISHVKSHLQMYRSMKNELNRQDLHSTHTQGRKHSSGDNDGAADEQHDGGFFTPSKPTMGFQSQFKYSPPPLKRSAGSPRLFPCSSCSKFKLYSGSFCSLLLPPFYLFNRARLGQGICEAVTSPYCFDDYMHAMGVERGIKERFRWQEDAVQTGFSAEDHVREFKAFGYMGEESHPFKVHRNPSYVTCLQRRKPCAPREASEKNSGLQPPALLPSGEHKAETGEVEAAEVDCSLSLSLRPSAAGSGRGLPSTSETSEVLSASSGRNVGVCWGCSGGGSVNLDLSMAICSGS</sequence>
<dbReference type="NCBIfam" id="TIGR01557">
    <property type="entry name" value="myb_SHAQKYF"/>
    <property type="match status" value="1"/>
</dbReference>
<feature type="region of interest" description="Disordered" evidence="4">
    <location>
        <begin position="251"/>
        <end position="278"/>
    </location>
</feature>
<keyword evidence="2" id="KW-0804">Transcription</keyword>
<dbReference type="InterPro" id="IPR001005">
    <property type="entry name" value="SANT/Myb"/>
</dbReference>
<feature type="region of interest" description="Disordered" evidence="4">
    <location>
        <begin position="78"/>
        <end position="111"/>
    </location>
</feature>
<proteinExistence type="predicted"/>
<feature type="domain" description="Myb-like" evidence="5">
    <location>
        <begin position="20"/>
        <end position="67"/>
    </location>
</feature>
<dbReference type="Gene3D" id="1.10.10.60">
    <property type="entry name" value="Homeodomain-like"/>
    <property type="match status" value="1"/>
</dbReference>
<dbReference type="GO" id="GO:0003677">
    <property type="term" value="F:DNA binding"/>
    <property type="evidence" value="ECO:0007669"/>
    <property type="project" value="InterPro"/>
</dbReference>
<keyword evidence="3" id="KW-0539">Nucleus</keyword>
<name>A0A843WIU0_COLES</name>
<dbReference type="PANTHER" id="PTHR31314">
    <property type="entry name" value="MYB FAMILY TRANSCRIPTION FACTOR PHL7-LIKE"/>
    <property type="match status" value="1"/>
</dbReference>
<protein>
    <recommendedName>
        <fullName evidence="5">Myb-like domain-containing protein</fullName>
    </recommendedName>
</protein>
<evidence type="ECO:0000313" key="6">
    <source>
        <dbReference type="EMBL" id="MQM07507.1"/>
    </source>
</evidence>
<evidence type="ECO:0000256" key="4">
    <source>
        <dbReference type="SAM" id="MobiDB-lite"/>
    </source>
</evidence>
<dbReference type="Pfam" id="PF00249">
    <property type="entry name" value="Myb_DNA-binding"/>
    <property type="match status" value="1"/>
</dbReference>
<evidence type="ECO:0000256" key="1">
    <source>
        <dbReference type="ARBA" id="ARBA00023015"/>
    </source>
</evidence>
<evidence type="ECO:0000256" key="2">
    <source>
        <dbReference type="ARBA" id="ARBA00023163"/>
    </source>
</evidence>
<evidence type="ECO:0000259" key="5">
    <source>
        <dbReference type="Pfam" id="PF00249"/>
    </source>
</evidence>
<dbReference type="PANTHER" id="PTHR31314:SF188">
    <property type="entry name" value="TRANSCRIPTION FACTOR KAN2 ISOFORM X1-RELATED"/>
    <property type="match status" value="1"/>
</dbReference>
<reference evidence="6" key="1">
    <citation type="submission" date="2017-07" db="EMBL/GenBank/DDBJ databases">
        <title>Taro Niue Genome Assembly and Annotation.</title>
        <authorList>
            <person name="Atibalentja N."/>
            <person name="Keating K."/>
            <person name="Fields C.J."/>
        </authorList>
    </citation>
    <scope>NUCLEOTIDE SEQUENCE</scope>
    <source>
        <strain evidence="6">Niue_2</strain>
        <tissue evidence="6">Leaf</tissue>
    </source>
</reference>
<dbReference type="OrthoDB" id="551907at2759"/>
<dbReference type="AlphaFoldDB" id="A0A843WIU0"/>
<gene>
    <name evidence="6" type="ORF">Taro_040347</name>
</gene>
<accession>A0A843WIU0</accession>
<keyword evidence="7" id="KW-1185">Reference proteome</keyword>